<protein>
    <submittedName>
        <fullName evidence="1">Uncharacterized protein</fullName>
    </submittedName>
</protein>
<evidence type="ECO:0000313" key="1">
    <source>
        <dbReference type="EMBL" id="KAB7783666.1"/>
    </source>
</evidence>
<name>A0A833J4Y0_9HYPH</name>
<evidence type="ECO:0000313" key="2">
    <source>
        <dbReference type="Proteomes" id="UP000469949"/>
    </source>
</evidence>
<proteinExistence type="predicted"/>
<dbReference type="RefSeq" id="WP_152277826.1">
    <property type="nucleotide sequence ID" value="NZ_WEKV01000014.1"/>
</dbReference>
<gene>
    <name evidence="1" type="ORF">F8B43_3589</name>
</gene>
<accession>A0A833J4Y0</accession>
<reference evidence="1 2" key="1">
    <citation type="submission" date="2019-10" db="EMBL/GenBank/DDBJ databases">
        <title>Draft Genome Sequence of the Caffeine Degrading Methylotroph Methylorubrum populi PINKEL.</title>
        <authorList>
            <person name="Dawson S.C."/>
            <person name="Zhang X."/>
            <person name="Wright M.E."/>
            <person name="Sharma G."/>
            <person name="Langner J.T."/>
            <person name="Ditty J.L."/>
            <person name="Subuyuj G.A."/>
        </authorList>
    </citation>
    <scope>NUCLEOTIDE SEQUENCE [LARGE SCALE GENOMIC DNA]</scope>
    <source>
        <strain evidence="1 2">Pinkel</strain>
    </source>
</reference>
<dbReference type="AlphaFoldDB" id="A0A833J4Y0"/>
<dbReference type="Proteomes" id="UP000469949">
    <property type="component" value="Unassembled WGS sequence"/>
</dbReference>
<comment type="caution">
    <text evidence="1">The sequence shown here is derived from an EMBL/GenBank/DDBJ whole genome shotgun (WGS) entry which is preliminary data.</text>
</comment>
<dbReference type="EMBL" id="WEKV01000014">
    <property type="protein sequence ID" value="KAB7783666.1"/>
    <property type="molecule type" value="Genomic_DNA"/>
</dbReference>
<organism evidence="1 2">
    <name type="scientific">Methylorubrum populi</name>
    <dbReference type="NCBI Taxonomy" id="223967"/>
    <lineage>
        <taxon>Bacteria</taxon>
        <taxon>Pseudomonadati</taxon>
        <taxon>Pseudomonadota</taxon>
        <taxon>Alphaproteobacteria</taxon>
        <taxon>Hyphomicrobiales</taxon>
        <taxon>Methylobacteriaceae</taxon>
        <taxon>Methylorubrum</taxon>
    </lineage>
</organism>
<sequence length="248" mass="26484">MAEGTILHLTERLRELEAIRAALHRGEPAAVVERWIAEAHARLAEAAPGSPCEVVQLLDYAGHAAQHAAPWLAREAQAAARRVEREGLSDDVVALSRLLQLGAVLAPGPDHLASRLVATVAAVAGTLPDRAAPLLAVPDVEAVQAATEAARRVPCLSVSEFATAIGYTDRSVERLLREGFLAPAGRAETGQSRFCEAQVAAVRRWRKGSYAKTPIGPDGAPAPEQRVMRGPSASAWARRTLLKRSMLR</sequence>